<evidence type="ECO:0000313" key="3">
    <source>
        <dbReference type="Proteomes" id="UP000298003"/>
    </source>
</evidence>
<accession>A0A4Y8R6E7</accession>
<dbReference type="AlphaFoldDB" id="A0A4Y8R6E7"/>
<dbReference type="EMBL" id="SOZH01000003">
    <property type="protein sequence ID" value="TFF16466.1"/>
    <property type="molecule type" value="Genomic_DNA"/>
</dbReference>
<keyword evidence="3" id="KW-1185">Reference proteome</keyword>
<evidence type="ECO:0000313" key="2">
    <source>
        <dbReference type="EMBL" id="TFF16466.1"/>
    </source>
</evidence>
<organism evidence="2 3">
    <name type="scientific">Cellulosimicrobium funkei</name>
    <dbReference type="NCBI Taxonomy" id="264251"/>
    <lineage>
        <taxon>Bacteria</taxon>
        <taxon>Bacillati</taxon>
        <taxon>Actinomycetota</taxon>
        <taxon>Actinomycetes</taxon>
        <taxon>Micrococcales</taxon>
        <taxon>Promicromonosporaceae</taxon>
        <taxon>Cellulosimicrobium</taxon>
    </lineage>
</organism>
<sequence length="139" mass="13750">MTSRAGSEHGPGRGRRGAALVVGGAALAAAVPAVLLGRAASEYLWELWWLDAGSSGLLDGVPDRPVAVRALVGAVLLLVVALSAVGLAVRAGARGGLTAAVAARCALLGVAIPVAVLTVALVLQSTLSGPEQPPFVPFS</sequence>
<dbReference type="GeneID" id="95683550"/>
<proteinExistence type="predicted"/>
<feature type="transmembrane region" description="Helical" evidence="1">
    <location>
        <begin position="20"/>
        <end position="40"/>
    </location>
</feature>
<evidence type="ECO:0000256" key="1">
    <source>
        <dbReference type="SAM" id="Phobius"/>
    </source>
</evidence>
<comment type="caution">
    <text evidence="2">The sequence shown here is derived from an EMBL/GenBank/DDBJ whole genome shotgun (WGS) entry which is preliminary data.</text>
</comment>
<feature type="transmembrane region" description="Helical" evidence="1">
    <location>
        <begin position="66"/>
        <end position="89"/>
    </location>
</feature>
<keyword evidence="1" id="KW-0472">Membrane</keyword>
<keyword evidence="1" id="KW-1133">Transmembrane helix</keyword>
<feature type="transmembrane region" description="Helical" evidence="1">
    <location>
        <begin position="101"/>
        <end position="123"/>
    </location>
</feature>
<reference evidence="2 3" key="1">
    <citation type="submission" date="2019-03" db="EMBL/GenBank/DDBJ databases">
        <title>Cellulosimicrobium funkei JCM14302 Assembly.</title>
        <authorList>
            <person name="Dou T."/>
        </authorList>
    </citation>
    <scope>NUCLEOTIDE SEQUENCE [LARGE SCALE GENOMIC DNA]</scope>
    <source>
        <strain evidence="2 3">JCM 14302</strain>
    </source>
</reference>
<name>A0A4Y8R6E7_9MICO</name>
<keyword evidence="1" id="KW-0812">Transmembrane</keyword>
<gene>
    <name evidence="2" type="ORF">E1O70_03495</name>
</gene>
<dbReference type="Proteomes" id="UP000298003">
    <property type="component" value="Unassembled WGS sequence"/>
</dbReference>
<protein>
    <submittedName>
        <fullName evidence="2">Uncharacterized protein</fullName>
    </submittedName>
</protein>
<dbReference type="RefSeq" id="WP_128957496.1">
    <property type="nucleotide sequence ID" value="NZ_SOZH01000003.1"/>
</dbReference>